<gene>
    <name evidence="1" type="ordered locus">Snas_6045</name>
</gene>
<dbReference type="STRING" id="446470.Snas_6045"/>
<organism evidence="1 2">
    <name type="scientific">Stackebrandtia nassauensis (strain DSM 44728 / CIP 108903 / NRRL B-16338 / NBRC 102104 / LLR-40K-21)</name>
    <dbReference type="NCBI Taxonomy" id="446470"/>
    <lineage>
        <taxon>Bacteria</taxon>
        <taxon>Bacillati</taxon>
        <taxon>Actinomycetota</taxon>
        <taxon>Actinomycetes</taxon>
        <taxon>Glycomycetales</taxon>
        <taxon>Glycomycetaceae</taxon>
        <taxon>Stackebrandtia</taxon>
    </lineage>
</organism>
<accession>D3Q189</accession>
<dbReference type="HOGENOM" id="CLU_121293_0_0_11"/>
<dbReference type="Proteomes" id="UP000000844">
    <property type="component" value="Chromosome"/>
</dbReference>
<sequence length="167" mass="18379">MTSPADKYRRLDNLAVEGSSPDGLLRLVIRQGPSVTLSVRSAAIRDYDARRFEGQFTALLGPSFAAYFEARREIRGAKARAADDLRANGSSRRGWLRLGSRGLVTWRCVLADNAMDALDGAELIAEAQTAVDAVLADYASGLARLRRQRFRHDTWLRVSPAAPRCST</sequence>
<evidence type="ECO:0000313" key="1">
    <source>
        <dbReference type="EMBL" id="ADD45669.1"/>
    </source>
</evidence>
<dbReference type="EMBL" id="CP001778">
    <property type="protein sequence ID" value="ADD45669.1"/>
    <property type="molecule type" value="Genomic_DNA"/>
</dbReference>
<dbReference type="RefSeq" id="WP_013021240.1">
    <property type="nucleotide sequence ID" value="NC_013947.1"/>
</dbReference>
<reference evidence="1 2" key="1">
    <citation type="journal article" date="2009" name="Stand. Genomic Sci.">
        <title>Complete genome sequence of Stackebrandtia nassauensis type strain (LLR-40K-21).</title>
        <authorList>
            <person name="Munk C."/>
            <person name="Lapidus A."/>
            <person name="Copeland A."/>
            <person name="Jando M."/>
            <person name="Mayilraj S."/>
            <person name="Glavina Del Rio T."/>
            <person name="Nolan M."/>
            <person name="Chen F."/>
            <person name="Lucas S."/>
            <person name="Tice H."/>
            <person name="Cheng J.F."/>
            <person name="Han C."/>
            <person name="Detter J.C."/>
            <person name="Bruce D."/>
            <person name="Goodwin L."/>
            <person name="Chain P."/>
            <person name="Pitluck S."/>
            <person name="Goker M."/>
            <person name="Ovchinikova G."/>
            <person name="Pati A."/>
            <person name="Ivanova N."/>
            <person name="Mavromatis K."/>
            <person name="Chen A."/>
            <person name="Palaniappan K."/>
            <person name="Land M."/>
            <person name="Hauser L."/>
            <person name="Chang Y.J."/>
            <person name="Jeffries C.D."/>
            <person name="Bristow J."/>
            <person name="Eisen J.A."/>
            <person name="Markowitz V."/>
            <person name="Hugenholtz P."/>
            <person name="Kyrpides N.C."/>
            <person name="Klenk H.P."/>
        </authorList>
    </citation>
    <scope>NUCLEOTIDE SEQUENCE [LARGE SCALE GENOMIC DNA]</scope>
    <source>
        <strain evidence="2">DSM 44728 / CIP 108903 / NRRL B-16338 / NBRC 102104 / LLR-40K-21</strain>
    </source>
</reference>
<protein>
    <submittedName>
        <fullName evidence="1">Uncharacterized protein</fullName>
    </submittedName>
</protein>
<name>D3Q189_STANL</name>
<evidence type="ECO:0000313" key="2">
    <source>
        <dbReference type="Proteomes" id="UP000000844"/>
    </source>
</evidence>
<dbReference type="KEGG" id="sna:Snas_6045"/>
<dbReference type="AlphaFoldDB" id="D3Q189"/>
<keyword evidence="2" id="KW-1185">Reference proteome</keyword>
<proteinExistence type="predicted"/>